<evidence type="ECO:0008006" key="3">
    <source>
        <dbReference type="Google" id="ProtNLM"/>
    </source>
</evidence>
<dbReference type="AlphaFoldDB" id="A0A2N9M3J2"/>
<reference evidence="2" key="1">
    <citation type="submission" date="2018-02" db="EMBL/GenBank/DDBJ databases">
        <authorList>
            <person name="Hausmann B."/>
        </authorList>
    </citation>
    <scope>NUCLEOTIDE SEQUENCE [LARGE SCALE GENOMIC DNA]</scope>
    <source>
        <strain evidence="2">Peat soil MAG SbA5</strain>
    </source>
</reference>
<dbReference type="PROSITE" id="PS51257">
    <property type="entry name" value="PROKAR_LIPOPROTEIN"/>
    <property type="match status" value="1"/>
</dbReference>
<protein>
    <recommendedName>
        <fullName evidence="3">Lipoprotein</fullName>
    </recommendedName>
</protein>
<organism evidence="1 2">
    <name type="scientific">Candidatus Sulfuritelmatomonas gaucii</name>
    <dbReference type="NCBI Taxonomy" id="2043161"/>
    <lineage>
        <taxon>Bacteria</taxon>
        <taxon>Pseudomonadati</taxon>
        <taxon>Acidobacteriota</taxon>
        <taxon>Terriglobia</taxon>
        <taxon>Terriglobales</taxon>
        <taxon>Acidobacteriaceae</taxon>
        <taxon>Candidatus Sulfuritelmatomonas</taxon>
    </lineage>
</organism>
<dbReference type="InterPro" id="IPR046534">
    <property type="entry name" value="DUF6599"/>
</dbReference>
<evidence type="ECO:0000313" key="2">
    <source>
        <dbReference type="Proteomes" id="UP000239735"/>
    </source>
</evidence>
<dbReference type="EMBL" id="OKRB01000134">
    <property type="protein sequence ID" value="SPE30022.1"/>
    <property type="molecule type" value="Genomic_DNA"/>
</dbReference>
<dbReference type="Proteomes" id="UP000239735">
    <property type="component" value="Unassembled WGS sequence"/>
</dbReference>
<name>A0A2N9M3J2_9BACT</name>
<proteinExistence type="predicted"/>
<dbReference type="Pfam" id="PF20244">
    <property type="entry name" value="DUF6599"/>
    <property type="match status" value="1"/>
</dbReference>
<sequence>MIGPRRWKSIVVVVAVAVLAAAVGCKKKNVDPFPASGAVSGWEKTSDTRVYSADDLWQYIDGDSDQYLKAGVISASTSEYKYQGQLEAVIDVYTMGDSAGARKILESGQTSDAKNVQLGDAGIAYEQSVTFRKGPYLVRIVAYEDGPSAQQALITLAHGVEKRL</sequence>
<evidence type="ECO:0000313" key="1">
    <source>
        <dbReference type="EMBL" id="SPE30022.1"/>
    </source>
</evidence>
<accession>A0A2N9M3J2</accession>
<gene>
    <name evidence="1" type="ORF">SBA5_730006</name>
</gene>